<organism evidence="1 2">
    <name type="scientific">Scleroderma citrinum Foug A</name>
    <dbReference type="NCBI Taxonomy" id="1036808"/>
    <lineage>
        <taxon>Eukaryota</taxon>
        <taxon>Fungi</taxon>
        <taxon>Dikarya</taxon>
        <taxon>Basidiomycota</taxon>
        <taxon>Agaricomycotina</taxon>
        <taxon>Agaricomycetes</taxon>
        <taxon>Agaricomycetidae</taxon>
        <taxon>Boletales</taxon>
        <taxon>Sclerodermatineae</taxon>
        <taxon>Sclerodermataceae</taxon>
        <taxon>Scleroderma</taxon>
    </lineage>
</organism>
<accession>A0A0C3DP25</accession>
<feature type="non-terminal residue" evidence="1">
    <location>
        <position position="103"/>
    </location>
</feature>
<dbReference type="AlphaFoldDB" id="A0A0C3DP25"/>
<dbReference type="EMBL" id="KN822096">
    <property type="protein sequence ID" value="KIM57751.1"/>
    <property type="molecule type" value="Genomic_DNA"/>
</dbReference>
<dbReference type="OrthoDB" id="2692481at2759"/>
<evidence type="ECO:0000313" key="2">
    <source>
        <dbReference type="Proteomes" id="UP000053989"/>
    </source>
</evidence>
<keyword evidence="2" id="KW-1185">Reference proteome</keyword>
<protein>
    <submittedName>
        <fullName evidence="1">Uncharacterized protein</fullName>
    </submittedName>
</protein>
<dbReference type="HOGENOM" id="CLU_174975_0_0_1"/>
<dbReference type="InParanoid" id="A0A0C3DP25"/>
<dbReference type="Proteomes" id="UP000053989">
    <property type="component" value="Unassembled WGS sequence"/>
</dbReference>
<feature type="non-terminal residue" evidence="1">
    <location>
        <position position="1"/>
    </location>
</feature>
<reference evidence="1 2" key="1">
    <citation type="submission" date="2014-04" db="EMBL/GenBank/DDBJ databases">
        <authorList>
            <consortium name="DOE Joint Genome Institute"/>
            <person name="Kuo A."/>
            <person name="Kohler A."/>
            <person name="Nagy L.G."/>
            <person name="Floudas D."/>
            <person name="Copeland A."/>
            <person name="Barry K.W."/>
            <person name="Cichocki N."/>
            <person name="Veneault-Fourrey C."/>
            <person name="LaButti K."/>
            <person name="Lindquist E.A."/>
            <person name="Lipzen A."/>
            <person name="Lundell T."/>
            <person name="Morin E."/>
            <person name="Murat C."/>
            <person name="Sun H."/>
            <person name="Tunlid A."/>
            <person name="Henrissat B."/>
            <person name="Grigoriev I.V."/>
            <person name="Hibbett D.S."/>
            <person name="Martin F."/>
            <person name="Nordberg H.P."/>
            <person name="Cantor M.N."/>
            <person name="Hua S.X."/>
        </authorList>
    </citation>
    <scope>NUCLEOTIDE SEQUENCE [LARGE SCALE GENOMIC DNA]</scope>
    <source>
        <strain evidence="1 2">Foug A</strain>
    </source>
</reference>
<sequence>KKWNTSDLLTIFLDTVTVKFTKMDGSSETLQGRWCMVCRDNAAYVAKYGKWKTFHLGSNSACQQHIHLHYKLYQQQCTEQNIAENNHAIPWEVLEERRQQQVR</sequence>
<proteinExistence type="predicted"/>
<evidence type="ECO:0000313" key="1">
    <source>
        <dbReference type="EMBL" id="KIM57751.1"/>
    </source>
</evidence>
<gene>
    <name evidence="1" type="ORF">SCLCIDRAFT_69324</name>
</gene>
<name>A0A0C3DP25_9AGAM</name>
<reference evidence="2" key="2">
    <citation type="submission" date="2015-01" db="EMBL/GenBank/DDBJ databases">
        <title>Evolutionary Origins and Diversification of the Mycorrhizal Mutualists.</title>
        <authorList>
            <consortium name="DOE Joint Genome Institute"/>
            <consortium name="Mycorrhizal Genomics Consortium"/>
            <person name="Kohler A."/>
            <person name="Kuo A."/>
            <person name="Nagy L.G."/>
            <person name="Floudas D."/>
            <person name="Copeland A."/>
            <person name="Barry K.W."/>
            <person name="Cichocki N."/>
            <person name="Veneault-Fourrey C."/>
            <person name="LaButti K."/>
            <person name="Lindquist E.A."/>
            <person name="Lipzen A."/>
            <person name="Lundell T."/>
            <person name="Morin E."/>
            <person name="Murat C."/>
            <person name="Riley R."/>
            <person name="Ohm R."/>
            <person name="Sun H."/>
            <person name="Tunlid A."/>
            <person name="Henrissat B."/>
            <person name="Grigoriev I.V."/>
            <person name="Hibbett D.S."/>
            <person name="Martin F."/>
        </authorList>
    </citation>
    <scope>NUCLEOTIDE SEQUENCE [LARGE SCALE GENOMIC DNA]</scope>
    <source>
        <strain evidence="2">Foug A</strain>
    </source>
</reference>